<dbReference type="RefSeq" id="WP_282591045.1">
    <property type="nucleotide sequence ID" value="NZ_JAPAAF010000006.1"/>
</dbReference>
<dbReference type="SUPFAM" id="SSF81452">
    <property type="entry name" value="Cytochrome c oxidase subunit III-like"/>
    <property type="match status" value="1"/>
</dbReference>
<evidence type="ECO:0000256" key="2">
    <source>
        <dbReference type="ARBA" id="ARBA00010581"/>
    </source>
</evidence>
<comment type="caution">
    <text evidence="9">The sequence shown here is derived from an EMBL/GenBank/DDBJ whole genome shotgun (WGS) entry which is preliminary data.</text>
</comment>
<feature type="transmembrane region" description="Helical" evidence="7">
    <location>
        <begin position="21"/>
        <end position="41"/>
    </location>
</feature>
<evidence type="ECO:0000313" key="9">
    <source>
        <dbReference type="EMBL" id="MCW0482442.1"/>
    </source>
</evidence>
<evidence type="ECO:0000256" key="5">
    <source>
        <dbReference type="ARBA" id="ARBA00023136"/>
    </source>
</evidence>
<dbReference type="PROSITE" id="PS50253">
    <property type="entry name" value="COX3"/>
    <property type="match status" value="1"/>
</dbReference>
<feature type="transmembrane region" description="Helical" evidence="7">
    <location>
        <begin position="91"/>
        <end position="110"/>
    </location>
</feature>
<dbReference type="PANTHER" id="PTHR11403:SF6">
    <property type="entry name" value="NITRIC OXIDE REDUCTASE SUBUNIT E"/>
    <property type="match status" value="1"/>
</dbReference>
<comment type="similarity">
    <text evidence="2 6">Belongs to the cytochrome c oxidase subunit 3 family.</text>
</comment>
<dbReference type="InterPro" id="IPR035973">
    <property type="entry name" value="Cyt_c_oxidase_su3-like_sf"/>
</dbReference>
<sequence length="205" mass="23157">MSQAIHHDEHYDAEGSKIAMWLFIFTELLLFGGLFIIYSVYRYLNQDAFHLAAEELNTTIGAINTVILLVSSMTIAMSTSALQKRQKGTTLLLLGITLFLGLVFLVNKYFEWGVKFEHGIFPGSEHMTENLSQGEILFFGLYFVMTGLHALHIIIGMIIIGVTVAKVSSGKVHADRSALLENSGLYWHLVDLIWIFLFPLFYLIH</sequence>
<keyword evidence="10" id="KW-1185">Reference proteome</keyword>
<dbReference type="GO" id="GO:0019646">
    <property type="term" value="P:aerobic electron transport chain"/>
    <property type="evidence" value="ECO:0007669"/>
    <property type="project" value="InterPro"/>
</dbReference>
<keyword evidence="5 7" id="KW-0472">Membrane</keyword>
<feature type="domain" description="Heme-copper oxidase subunit III family profile" evidence="8">
    <location>
        <begin position="1"/>
        <end position="205"/>
    </location>
</feature>
<organism evidence="9 10">
    <name type="scientific">Gaoshiqia sediminis</name>
    <dbReference type="NCBI Taxonomy" id="2986998"/>
    <lineage>
        <taxon>Bacteria</taxon>
        <taxon>Pseudomonadati</taxon>
        <taxon>Bacteroidota</taxon>
        <taxon>Bacteroidia</taxon>
        <taxon>Marinilabiliales</taxon>
        <taxon>Prolixibacteraceae</taxon>
        <taxon>Gaoshiqia</taxon>
    </lineage>
</organism>
<evidence type="ECO:0000256" key="6">
    <source>
        <dbReference type="RuleBase" id="RU003376"/>
    </source>
</evidence>
<dbReference type="InterPro" id="IPR000298">
    <property type="entry name" value="Cyt_c_oxidase-like_su3"/>
</dbReference>
<dbReference type="InterPro" id="IPR024791">
    <property type="entry name" value="Cyt_c/ubiquinol_Oxase_su3"/>
</dbReference>
<evidence type="ECO:0000256" key="1">
    <source>
        <dbReference type="ARBA" id="ARBA00004141"/>
    </source>
</evidence>
<feature type="transmembrane region" description="Helical" evidence="7">
    <location>
        <begin position="185"/>
        <end position="204"/>
    </location>
</feature>
<feature type="transmembrane region" description="Helical" evidence="7">
    <location>
        <begin position="136"/>
        <end position="164"/>
    </location>
</feature>
<keyword evidence="3 6" id="KW-0812">Transmembrane</keyword>
<dbReference type="Pfam" id="PF00510">
    <property type="entry name" value="COX3"/>
    <property type="match status" value="1"/>
</dbReference>
<evidence type="ECO:0000256" key="7">
    <source>
        <dbReference type="SAM" id="Phobius"/>
    </source>
</evidence>
<dbReference type="Gene3D" id="1.20.120.80">
    <property type="entry name" value="Cytochrome c oxidase, subunit III, four-helix bundle"/>
    <property type="match status" value="1"/>
</dbReference>
<proteinExistence type="inferred from homology"/>
<evidence type="ECO:0000313" key="10">
    <source>
        <dbReference type="Proteomes" id="UP001163821"/>
    </source>
</evidence>
<dbReference type="InterPro" id="IPR013833">
    <property type="entry name" value="Cyt_c_oxidase_su3_a-hlx"/>
</dbReference>
<dbReference type="PANTHER" id="PTHR11403">
    <property type="entry name" value="CYTOCHROME C OXIDASE SUBUNIT III"/>
    <property type="match status" value="1"/>
</dbReference>
<evidence type="ECO:0000256" key="4">
    <source>
        <dbReference type="ARBA" id="ARBA00022989"/>
    </source>
</evidence>
<protein>
    <submittedName>
        <fullName evidence="9">Cytochrome c oxidase subunit 3</fullName>
    </submittedName>
</protein>
<reference evidence="9" key="1">
    <citation type="submission" date="2022-10" db="EMBL/GenBank/DDBJ databases">
        <title>Gaoshiqiia sediminis gen. nov., sp. nov., isolated from coastal sediment.</title>
        <authorList>
            <person name="Yu W.X."/>
            <person name="Mu D.S."/>
            <person name="Du J.Z."/>
            <person name="Liang Y.Q."/>
        </authorList>
    </citation>
    <scope>NUCLEOTIDE SEQUENCE</scope>
    <source>
        <strain evidence="9">A06</strain>
    </source>
</reference>
<feature type="transmembrane region" description="Helical" evidence="7">
    <location>
        <begin position="61"/>
        <end position="79"/>
    </location>
</feature>
<evidence type="ECO:0000259" key="8">
    <source>
        <dbReference type="PROSITE" id="PS50253"/>
    </source>
</evidence>
<keyword evidence="4 7" id="KW-1133">Transmembrane helix</keyword>
<dbReference type="EMBL" id="JAPAAF010000006">
    <property type="protein sequence ID" value="MCW0482442.1"/>
    <property type="molecule type" value="Genomic_DNA"/>
</dbReference>
<evidence type="ECO:0000256" key="3">
    <source>
        <dbReference type="ARBA" id="ARBA00022692"/>
    </source>
</evidence>
<accession>A0AA41YCG6</accession>
<dbReference type="Proteomes" id="UP001163821">
    <property type="component" value="Unassembled WGS sequence"/>
</dbReference>
<dbReference type="GO" id="GO:0004129">
    <property type="term" value="F:cytochrome-c oxidase activity"/>
    <property type="evidence" value="ECO:0007669"/>
    <property type="project" value="InterPro"/>
</dbReference>
<comment type="subcellular location">
    <subcellularLocation>
        <location evidence="6">Cell membrane</location>
        <topology evidence="6">Multi-pass membrane protein</topology>
    </subcellularLocation>
    <subcellularLocation>
        <location evidence="1">Membrane</location>
        <topology evidence="1">Multi-pass membrane protein</topology>
    </subcellularLocation>
</comment>
<gene>
    <name evidence="9" type="ORF">N2K84_06850</name>
</gene>
<dbReference type="AlphaFoldDB" id="A0AA41YCG6"/>
<dbReference type="GO" id="GO:0005886">
    <property type="term" value="C:plasma membrane"/>
    <property type="evidence" value="ECO:0007669"/>
    <property type="project" value="UniProtKB-SubCell"/>
</dbReference>
<name>A0AA41YCG6_9BACT</name>